<evidence type="ECO:0000313" key="3">
    <source>
        <dbReference type="EMBL" id="GAA3786490.1"/>
    </source>
</evidence>
<dbReference type="InterPro" id="IPR000551">
    <property type="entry name" value="MerR-type_HTH_dom"/>
</dbReference>
<keyword evidence="1" id="KW-0238">DNA-binding</keyword>
<keyword evidence="4" id="KW-1185">Reference proteome</keyword>
<dbReference type="SUPFAM" id="SSF46955">
    <property type="entry name" value="Putative DNA-binding domain"/>
    <property type="match status" value="1"/>
</dbReference>
<dbReference type="EMBL" id="BAAAZR010000001">
    <property type="protein sequence ID" value="GAA3786490.1"/>
    <property type="molecule type" value="Genomic_DNA"/>
</dbReference>
<evidence type="ECO:0000259" key="2">
    <source>
        <dbReference type="PROSITE" id="PS50937"/>
    </source>
</evidence>
<dbReference type="PROSITE" id="PS50937">
    <property type="entry name" value="HTH_MERR_2"/>
    <property type="match status" value="1"/>
</dbReference>
<name>A0ABP7HE10_9ACTN</name>
<dbReference type="PRINTS" id="PR00040">
    <property type="entry name" value="HTHMERR"/>
</dbReference>
<reference evidence="4" key="1">
    <citation type="journal article" date="2019" name="Int. J. Syst. Evol. Microbiol.">
        <title>The Global Catalogue of Microorganisms (GCM) 10K type strain sequencing project: providing services to taxonomists for standard genome sequencing and annotation.</title>
        <authorList>
            <consortium name="The Broad Institute Genomics Platform"/>
            <consortium name="The Broad Institute Genome Sequencing Center for Infectious Disease"/>
            <person name="Wu L."/>
            <person name="Ma J."/>
        </authorList>
    </citation>
    <scope>NUCLEOTIDE SEQUENCE [LARGE SCALE GENOMIC DNA]</scope>
    <source>
        <strain evidence="4">JCM 16908</strain>
    </source>
</reference>
<dbReference type="RefSeq" id="WP_344932738.1">
    <property type="nucleotide sequence ID" value="NZ_BAAAZR010000001.1"/>
</dbReference>
<dbReference type="PANTHER" id="PTHR30204:SF93">
    <property type="entry name" value="HTH MERR-TYPE DOMAIN-CONTAINING PROTEIN"/>
    <property type="match status" value="1"/>
</dbReference>
<protein>
    <submittedName>
        <fullName evidence="3">MerR family transcriptional regulator</fullName>
    </submittedName>
</protein>
<comment type="caution">
    <text evidence="3">The sequence shown here is derived from an EMBL/GenBank/DDBJ whole genome shotgun (WGS) entry which is preliminary data.</text>
</comment>
<evidence type="ECO:0000313" key="4">
    <source>
        <dbReference type="Proteomes" id="UP001500888"/>
    </source>
</evidence>
<dbReference type="InterPro" id="IPR009061">
    <property type="entry name" value="DNA-bd_dom_put_sf"/>
</dbReference>
<dbReference type="PANTHER" id="PTHR30204">
    <property type="entry name" value="REDOX-CYCLING DRUG-SENSING TRANSCRIPTIONAL ACTIVATOR SOXR"/>
    <property type="match status" value="1"/>
</dbReference>
<evidence type="ECO:0000256" key="1">
    <source>
        <dbReference type="ARBA" id="ARBA00023125"/>
    </source>
</evidence>
<dbReference type="InterPro" id="IPR047057">
    <property type="entry name" value="MerR_fam"/>
</dbReference>
<dbReference type="SMART" id="SM00422">
    <property type="entry name" value="HTH_MERR"/>
    <property type="match status" value="1"/>
</dbReference>
<gene>
    <name evidence="3" type="ORF">GCM10022226_00740</name>
</gene>
<accession>A0ABP7HE10</accession>
<proteinExistence type="predicted"/>
<dbReference type="Pfam" id="PF00376">
    <property type="entry name" value="MerR"/>
    <property type="match status" value="1"/>
</dbReference>
<feature type="domain" description="HTH merR-type" evidence="2">
    <location>
        <begin position="1"/>
        <end position="70"/>
    </location>
</feature>
<organism evidence="3 4">
    <name type="scientific">Sphaerisporangium flaviroseum</name>
    <dbReference type="NCBI Taxonomy" id="509199"/>
    <lineage>
        <taxon>Bacteria</taxon>
        <taxon>Bacillati</taxon>
        <taxon>Actinomycetota</taxon>
        <taxon>Actinomycetes</taxon>
        <taxon>Streptosporangiales</taxon>
        <taxon>Streptosporangiaceae</taxon>
        <taxon>Sphaerisporangium</taxon>
    </lineage>
</organism>
<dbReference type="Proteomes" id="UP001500888">
    <property type="component" value="Unassembled WGS sequence"/>
</dbReference>
<dbReference type="Gene3D" id="1.10.1660.10">
    <property type="match status" value="1"/>
</dbReference>
<sequence length="249" mass="27097">MLLIGEIAKLAGVTPRTVRHYHRIGLLAEPERNSSGYRSYGLSALSRLLQIRKLTALGMGLSEVTDALAETDTGAVDVKEILVELDAELADGEADIQRRRAVIARLLEDGDDPTLSPELAAAVRGLELPPREIGMLRAAEVALPEFVDPYLTGAGQDSPWQIWDQKLAALADAEANDPRVGEIAGELYAMLPELLPADVPAELTADQTATVAATARFGQMMLSDMSPGQRRVFELLVEYGRREPEKWGR</sequence>